<protein>
    <submittedName>
        <fullName evidence="7">Fusaric acid resistance protein-like</fullName>
    </submittedName>
</protein>
<evidence type="ECO:0000313" key="8">
    <source>
        <dbReference type="Proteomes" id="UP000199558"/>
    </source>
</evidence>
<feature type="transmembrane region" description="Helical" evidence="5">
    <location>
        <begin position="138"/>
        <end position="158"/>
    </location>
</feature>
<organism evidence="7 8">
    <name type="scientific">Micromonospora sediminicola</name>
    <dbReference type="NCBI Taxonomy" id="946078"/>
    <lineage>
        <taxon>Bacteria</taxon>
        <taxon>Bacillati</taxon>
        <taxon>Actinomycetota</taxon>
        <taxon>Actinomycetes</taxon>
        <taxon>Micromonosporales</taxon>
        <taxon>Micromonosporaceae</taxon>
        <taxon>Micromonospora</taxon>
    </lineage>
</organism>
<feature type="transmembrane region" description="Helical" evidence="5">
    <location>
        <begin position="93"/>
        <end position="126"/>
    </location>
</feature>
<feature type="domain" description="Integral membrane bound transporter" evidence="6">
    <location>
        <begin position="30"/>
        <end position="151"/>
    </location>
</feature>
<evidence type="ECO:0000256" key="1">
    <source>
        <dbReference type="ARBA" id="ARBA00004141"/>
    </source>
</evidence>
<dbReference type="GO" id="GO:0016020">
    <property type="term" value="C:membrane"/>
    <property type="evidence" value="ECO:0007669"/>
    <property type="project" value="UniProtKB-SubCell"/>
</dbReference>
<dbReference type="STRING" id="946078.GA0070622_2767"/>
<sequence length="358" mass="38140">MRRLGRDTYDRLRGYLVVALQAGLAAGLSWYVAHDVLEAKQALFAPAAAVGTVAASLGNRVRRTAELIGGVIVGVLVGQVIIDLIGVGPVQTGFVVALAISTAVAFRGSGAIIVQAASTAVLLGTVSPLHQHLAVPRTLNALVGGLTAVVVALLLLPLNPVRVVRRAAGTTLDAFTTQLTAAATALSEEDDVRLTEALGRLSAVEQSKQEGFGILGAAREVARLSPWRRRRRSVVQRYQHVAEHLDRAYADSREMVRWALRVLRTGEPVPNGLAASIEHLGQAVRLLHRDFITDRDPDRGLACAEQAVREVDRAAAGDVRFAGRVAIYQQRVALSALMQAAGVQRPDANRRAGLPSQD</sequence>
<keyword evidence="2 5" id="KW-0812">Transmembrane</keyword>
<dbReference type="AlphaFoldDB" id="A0A1A9B899"/>
<evidence type="ECO:0000256" key="2">
    <source>
        <dbReference type="ARBA" id="ARBA00022692"/>
    </source>
</evidence>
<feature type="transmembrane region" description="Helical" evidence="5">
    <location>
        <begin position="67"/>
        <end position="87"/>
    </location>
</feature>
<evidence type="ECO:0000256" key="3">
    <source>
        <dbReference type="ARBA" id="ARBA00022989"/>
    </source>
</evidence>
<dbReference type="RefSeq" id="WP_091573655.1">
    <property type="nucleotide sequence ID" value="NZ_FLRH01000003.1"/>
</dbReference>
<keyword evidence="4 5" id="KW-0472">Membrane</keyword>
<name>A0A1A9B899_9ACTN</name>
<proteinExistence type="predicted"/>
<comment type="subcellular location">
    <subcellularLocation>
        <location evidence="1">Membrane</location>
        <topology evidence="1">Multi-pass membrane protein</topology>
    </subcellularLocation>
</comment>
<evidence type="ECO:0000256" key="4">
    <source>
        <dbReference type="ARBA" id="ARBA00023136"/>
    </source>
</evidence>
<keyword evidence="3 5" id="KW-1133">Transmembrane helix</keyword>
<keyword evidence="8" id="KW-1185">Reference proteome</keyword>
<accession>A0A1A9B899</accession>
<gene>
    <name evidence="7" type="ORF">GA0070622_2767</name>
</gene>
<feature type="transmembrane region" description="Helical" evidence="5">
    <location>
        <begin position="12"/>
        <end position="33"/>
    </location>
</feature>
<feature type="transmembrane region" description="Helical" evidence="5">
    <location>
        <begin position="39"/>
        <end position="58"/>
    </location>
</feature>
<evidence type="ECO:0000259" key="6">
    <source>
        <dbReference type="Pfam" id="PF13515"/>
    </source>
</evidence>
<dbReference type="InterPro" id="IPR049453">
    <property type="entry name" value="Memb_transporter_dom"/>
</dbReference>
<dbReference type="EMBL" id="FLRH01000003">
    <property type="protein sequence ID" value="SBT65760.1"/>
    <property type="molecule type" value="Genomic_DNA"/>
</dbReference>
<evidence type="ECO:0000313" key="7">
    <source>
        <dbReference type="EMBL" id="SBT65760.1"/>
    </source>
</evidence>
<dbReference type="Pfam" id="PF13515">
    <property type="entry name" value="FUSC_2"/>
    <property type="match status" value="1"/>
</dbReference>
<dbReference type="Proteomes" id="UP000199558">
    <property type="component" value="Unassembled WGS sequence"/>
</dbReference>
<evidence type="ECO:0000256" key="5">
    <source>
        <dbReference type="SAM" id="Phobius"/>
    </source>
</evidence>
<dbReference type="OrthoDB" id="5198202at2"/>
<reference evidence="8" key="1">
    <citation type="submission" date="2016-06" db="EMBL/GenBank/DDBJ databases">
        <authorList>
            <person name="Varghese N."/>
            <person name="Submissions Spin"/>
        </authorList>
    </citation>
    <scope>NUCLEOTIDE SEQUENCE [LARGE SCALE GENOMIC DNA]</scope>
    <source>
        <strain evidence="8">DSM 45794</strain>
    </source>
</reference>